<feature type="chain" id="PRO_5003390828" evidence="1">
    <location>
        <begin position="27"/>
        <end position="348"/>
    </location>
</feature>
<keyword evidence="3" id="KW-1185">Reference proteome</keyword>
<dbReference type="AlphaFoldDB" id="F9WT69"/>
<gene>
    <name evidence="2" type="ORF">TvY486_0036310</name>
</gene>
<reference evidence="2 3" key="1">
    <citation type="journal article" date="2012" name="Proc. Natl. Acad. Sci. U.S.A.">
        <title>Antigenic diversity is generated by distinct evolutionary mechanisms in African trypanosome species.</title>
        <authorList>
            <person name="Jackson A.P."/>
            <person name="Berry A."/>
            <person name="Aslett M."/>
            <person name="Allison H.C."/>
            <person name="Burton P."/>
            <person name="Vavrova-Anderson J."/>
            <person name="Brown R."/>
            <person name="Browne H."/>
            <person name="Corton N."/>
            <person name="Hauser H."/>
            <person name="Gamble J."/>
            <person name="Gilderthorp R."/>
            <person name="Marcello L."/>
            <person name="McQuillan J."/>
            <person name="Otto T.D."/>
            <person name="Quail M.A."/>
            <person name="Sanders M.J."/>
            <person name="van Tonder A."/>
            <person name="Ginger M.L."/>
            <person name="Field M.C."/>
            <person name="Barry J.D."/>
            <person name="Hertz-Fowler C."/>
            <person name="Berriman M."/>
        </authorList>
    </citation>
    <scope>NUCLEOTIDE SEQUENCE</scope>
    <source>
        <strain evidence="2 3">Y486</strain>
    </source>
</reference>
<dbReference type="VEuPathDB" id="TriTrypDB:TvY486_0036310"/>
<organism evidence="2 3">
    <name type="scientific">Trypanosoma vivax (strain Y486)</name>
    <dbReference type="NCBI Taxonomy" id="1055687"/>
    <lineage>
        <taxon>Eukaryota</taxon>
        <taxon>Discoba</taxon>
        <taxon>Euglenozoa</taxon>
        <taxon>Kinetoplastea</taxon>
        <taxon>Metakinetoplastina</taxon>
        <taxon>Trypanosomatida</taxon>
        <taxon>Trypanosomatidae</taxon>
        <taxon>Trypanosoma</taxon>
        <taxon>Duttonella</taxon>
    </lineage>
</organism>
<sequence>MTQRRGNARALCVAALCALWPLAAETAVKHALLQPKAKLLCDVSKALKAVAAAAGKKDATIAALEGAATKHAVPLVRAAAAWHTCAASGAEKCSTLREKSATAGTLAQATDKAAKATALEGQLSAQALGHARRIDDAIRLFAAHSGTTALTSSSSNKACLVVKTGAAANENIRFANGKFVSGASQGQPVADLEGCEETLAEAESEELSLSLTLEQLVEKVTQAVDKAGDAQLGAHAFGAGDGANIAATPCETLTNFAAAATTSPLKDSTEVPIGPWWKMTGAAGGSPALGITLLSPAKHDTDIAAMAAIARAADTEKKTLLDACAAALSRHKGPKTKHSATQTARKWH</sequence>
<accession>F9WT69</accession>
<evidence type="ECO:0000256" key="1">
    <source>
        <dbReference type="SAM" id="SignalP"/>
    </source>
</evidence>
<dbReference type="Proteomes" id="UP000009027">
    <property type="component" value="Unassembled WGS sequence"/>
</dbReference>
<evidence type="ECO:0000313" key="3">
    <source>
        <dbReference type="Proteomes" id="UP000009027"/>
    </source>
</evidence>
<dbReference type="EMBL" id="CAEX01006267">
    <property type="protein sequence ID" value="CCD20761.1"/>
    <property type="molecule type" value="Genomic_DNA"/>
</dbReference>
<evidence type="ECO:0000313" key="2">
    <source>
        <dbReference type="EMBL" id="CCD20761.1"/>
    </source>
</evidence>
<keyword evidence="1" id="KW-0732">Signal</keyword>
<proteinExistence type="predicted"/>
<protein>
    <submittedName>
        <fullName evidence="2">Uncharacterized protein</fullName>
    </submittedName>
</protein>
<name>F9WT69_TRYVY</name>
<feature type="signal peptide" evidence="1">
    <location>
        <begin position="1"/>
        <end position="26"/>
    </location>
</feature>